<keyword evidence="4 5" id="KW-0472">Membrane</keyword>
<dbReference type="EMBL" id="VCAU01000076">
    <property type="protein sequence ID" value="KAF9886500.1"/>
    <property type="molecule type" value="Genomic_DNA"/>
</dbReference>
<dbReference type="Pfam" id="PF07690">
    <property type="entry name" value="MFS_1"/>
    <property type="match status" value="1"/>
</dbReference>
<dbReference type="PROSITE" id="PS50850">
    <property type="entry name" value="MFS"/>
    <property type="match status" value="1"/>
</dbReference>
<dbReference type="AlphaFoldDB" id="A0AAD4CHD0"/>
<dbReference type="SUPFAM" id="SSF103473">
    <property type="entry name" value="MFS general substrate transporter"/>
    <property type="match status" value="2"/>
</dbReference>
<feature type="transmembrane region" description="Helical" evidence="5">
    <location>
        <begin position="269"/>
        <end position="288"/>
    </location>
</feature>
<keyword evidence="8" id="KW-1185">Reference proteome</keyword>
<reference evidence="7" key="2">
    <citation type="submission" date="2020-02" db="EMBL/GenBank/DDBJ databases">
        <authorList>
            <person name="Gilchrist C.L.M."/>
            <person name="Chooi Y.-H."/>
        </authorList>
    </citation>
    <scope>NUCLEOTIDE SEQUENCE</scope>
    <source>
        <strain evidence="7">MST-FP2251</strain>
    </source>
</reference>
<feature type="transmembrane region" description="Helical" evidence="5">
    <location>
        <begin position="373"/>
        <end position="392"/>
    </location>
</feature>
<evidence type="ECO:0000313" key="8">
    <source>
        <dbReference type="Proteomes" id="UP001194746"/>
    </source>
</evidence>
<comment type="subcellular location">
    <subcellularLocation>
        <location evidence="1">Membrane</location>
        <topology evidence="1">Multi-pass membrane protein</topology>
    </subcellularLocation>
</comment>
<feature type="transmembrane region" description="Helical" evidence="5">
    <location>
        <begin position="173"/>
        <end position="198"/>
    </location>
</feature>
<dbReference type="InterPro" id="IPR020846">
    <property type="entry name" value="MFS_dom"/>
</dbReference>
<evidence type="ECO:0000313" key="7">
    <source>
        <dbReference type="EMBL" id="KAF9886500.1"/>
    </source>
</evidence>
<dbReference type="Proteomes" id="UP001194746">
    <property type="component" value="Unassembled WGS sequence"/>
</dbReference>
<evidence type="ECO:0000256" key="3">
    <source>
        <dbReference type="ARBA" id="ARBA00022989"/>
    </source>
</evidence>
<proteinExistence type="predicted"/>
<name>A0AAD4CHD0_ASPNN</name>
<dbReference type="Gene3D" id="1.20.1250.20">
    <property type="entry name" value="MFS general substrate transporter like domains"/>
    <property type="match status" value="1"/>
</dbReference>
<gene>
    <name evidence="7" type="ORF">FE257_011407</name>
</gene>
<feature type="transmembrane region" description="Helical" evidence="5">
    <location>
        <begin position="43"/>
        <end position="64"/>
    </location>
</feature>
<feature type="transmembrane region" description="Helical" evidence="5">
    <location>
        <begin position="114"/>
        <end position="132"/>
    </location>
</feature>
<feature type="transmembrane region" description="Helical" evidence="5">
    <location>
        <begin position="84"/>
        <end position="102"/>
    </location>
</feature>
<dbReference type="GO" id="GO:0016020">
    <property type="term" value="C:membrane"/>
    <property type="evidence" value="ECO:0007669"/>
    <property type="project" value="UniProtKB-SubCell"/>
</dbReference>
<comment type="caution">
    <text evidence="7">The sequence shown here is derived from an EMBL/GenBank/DDBJ whole genome shotgun (WGS) entry which is preliminary data.</text>
</comment>
<dbReference type="InterPro" id="IPR011701">
    <property type="entry name" value="MFS"/>
</dbReference>
<feature type="transmembrane region" description="Helical" evidence="5">
    <location>
        <begin position="345"/>
        <end position="366"/>
    </location>
</feature>
<feature type="transmembrane region" description="Helical" evidence="5">
    <location>
        <begin position="435"/>
        <end position="454"/>
    </location>
</feature>
<dbReference type="PANTHER" id="PTHR42718:SF11">
    <property type="entry name" value="MAJOR FACILITATOR SUPERFAMILY (MFS) PROFILE DOMAIN-CONTAINING PROTEIN"/>
    <property type="match status" value="1"/>
</dbReference>
<dbReference type="Gene3D" id="1.20.1720.10">
    <property type="entry name" value="Multidrug resistance protein D"/>
    <property type="match status" value="1"/>
</dbReference>
<dbReference type="PANTHER" id="PTHR42718">
    <property type="entry name" value="MAJOR FACILITATOR SUPERFAMILY MULTIDRUG TRANSPORTER MFSC"/>
    <property type="match status" value="1"/>
</dbReference>
<protein>
    <recommendedName>
        <fullName evidence="6">Major facilitator superfamily (MFS) profile domain-containing protein</fullName>
    </recommendedName>
</protein>
<accession>A0AAD4CHD0</accession>
<feature type="transmembrane region" description="Helical" evidence="5">
    <location>
        <begin position="138"/>
        <end position="161"/>
    </location>
</feature>
<sequence>MAINPAPNKQEARTADIAIEQRRLDSLDLEYLGRKRPEYFRNILVEIGFCVSLLGSMLITEYFVSGSNTILPILEDALDIPAQAKTWPASVFSLVTGAFLLPAARLADLYGANLIFNAGLIWFLLWSFVGGWSTNYRMLIFCRALQGLGPASFLPAGVKLLGTIYRPGPRKNLVFSLYGAFSPIGFYSGICVSGLTGHYLTWRWYFWIGSIPLLVLSVLSILTLPSTRSSDKLDTKMDWLGLCTIVPGLLLLVYALTDSSHAPDGWRSPYIIVTFILGIFCLCAAFYIEGWVATSPLLPFDLFRVKYMSSLFIALLFGYGVFGVYLFYASFYIETVLGKNSLTTAVWFSPMAAGGIILATIGGFTLHLLPGKVLLLLSGAGYTVCVLLFALIPDDPNYWAYVFPAMIGATAGVDIAYSVSNIFITTNLPQDRQGVAGAVINSIVFVGISLFLGVADIVVSQTESLGPKGSYKAAFWFGVGLGGAALVLLLFVKVGRAESALTVEERERDDGEHISHS</sequence>
<evidence type="ECO:0000256" key="2">
    <source>
        <dbReference type="ARBA" id="ARBA00022692"/>
    </source>
</evidence>
<dbReference type="InterPro" id="IPR036259">
    <property type="entry name" value="MFS_trans_sf"/>
</dbReference>
<evidence type="ECO:0000256" key="1">
    <source>
        <dbReference type="ARBA" id="ARBA00004141"/>
    </source>
</evidence>
<dbReference type="GO" id="GO:0022857">
    <property type="term" value="F:transmembrane transporter activity"/>
    <property type="evidence" value="ECO:0007669"/>
    <property type="project" value="InterPro"/>
</dbReference>
<feature type="transmembrane region" description="Helical" evidence="5">
    <location>
        <begin position="398"/>
        <end position="423"/>
    </location>
</feature>
<organism evidence="7 8">
    <name type="scientific">Aspergillus nanangensis</name>
    <dbReference type="NCBI Taxonomy" id="2582783"/>
    <lineage>
        <taxon>Eukaryota</taxon>
        <taxon>Fungi</taxon>
        <taxon>Dikarya</taxon>
        <taxon>Ascomycota</taxon>
        <taxon>Pezizomycotina</taxon>
        <taxon>Eurotiomycetes</taxon>
        <taxon>Eurotiomycetidae</taxon>
        <taxon>Eurotiales</taxon>
        <taxon>Aspergillaceae</taxon>
        <taxon>Aspergillus</taxon>
        <taxon>Aspergillus subgen. Circumdati</taxon>
    </lineage>
</organism>
<reference evidence="7" key="1">
    <citation type="journal article" date="2019" name="Beilstein J. Org. Chem.">
        <title>Nanangenines: drimane sesquiterpenoids as the dominant metabolite cohort of a novel Australian fungus, Aspergillus nanangensis.</title>
        <authorList>
            <person name="Lacey H.J."/>
            <person name="Gilchrist C.L.M."/>
            <person name="Crombie A."/>
            <person name="Kalaitzis J.A."/>
            <person name="Vuong D."/>
            <person name="Rutledge P.J."/>
            <person name="Turner P."/>
            <person name="Pitt J.I."/>
            <person name="Lacey E."/>
            <person name="Chooi Y.H."/>
            <person name="Piggott A.M."/>
        </authorList>
    </citation>
    <scope>NUCLEOTIDE SEQUENCE</scope>
    <source>
        <strain evidence="7">MST-FP2251</strain>
    </source>
</reference>
<feature type="domain" description="Major facilitator superfamily (MFS) profile" evidence="6">
    <location>
        <begin position="41"/>
        <end position="497"/>
    </location>
</feature>
<feature type="transmembrane region" description="Helical" evidence="5">
    <location>
        <begin position="309"/>
        <end position="333"/>
    </location>
</feature>
<feature type="transmembrane region" description="Helical" evidence="5">
    <location>
        <begin position="204"/>
        <end position="225"/>
    </location>
</feature>
<feature type="transmembrane region" description="Helical" evidence="5">
    <location>
        <begin position="237"/>
        <end position="257"/>
    </location>
</feature>
<keyword evidence="2 5" id="KW-0812">Transmembrane</keyword>
<evidence type="ECO:0000256" key="4">
    <source>
        <dbReference type="ARBA" id="ARBA00023136"/>
    </source>
</evidence>
<keyword evidence="3 5" id="KW-1133">Transmembrane helix</keyword>
<evidence type="ECO:0000259" key="6">
    <source>
        <dbReference type="PROSITE" id="PS50850"/>
    </source>
</evidence>
<evidence type="ECO:0000256" key="5">
    <source>
        <dbReference type="SAM" id="Phobius"/>
    </source>
</evidence>
<feature type="transmembrane region" description="Helical" evidence="5">
    <location>
        <begin position="474"/>
        <end position="492"/>
    </location>
</feature>